<dbReference type="AlphaFoldDB" id="A0A4R1QKI9"/>
<feature type="transmembrane region" description="Helical" evidence="2">
    <location>
        <begin position="41"/>
        <end position="60"/>
    </location>
</feature>
<feature type="transmembrane region" description="Helical" evidence="2">
    <location>
        <begin position="67"/>
        <end position="93"/>
    </location>
</feature>
<sequence length="169" mass="18193">MMTGTPIESNVWMAYLLTVFLVVTGFALYDILYRRVPDRALVFFIPLAALAPLIQVYFILEYGRTPIFIWPVVTEALMGALLGFCIPLAAAMATGGSGMGGGDIKFCGVLGLVYGPSGMALVFLVAAGFAMPVVLLYRRLLRDKQPTAIPFLPFLACGCSVATLAELFL</sequence>
<dbReference type="InterPro" id="IPR000045">
    <property type="entry name" value="Prepilin_IV_endopep_pep"/>
</dbReference>
<feature type="transmembrane region" description="Helical" evidence="2">
    <location>
        <begin position="113"/>
        <end position="137"/>
    </location>
</feature>
<dbReference type="Proteomes" id="UP000295184">
    <property type="component" value="Unassembled WGS sequence"/>
</dbReference>
<dbReference type="GO" id="GO:0005886">
    <property type="term" value="C:plasma membrane"/>
    <property type="evidence" value="ECO:0007669"/>
    <property type="project" value="TreeGrafter"/>
</dbReference>
<comment type="caution">
    <text evidence="4">The sequence shown here is derived from an EMBL/GenBank/DDBJ whole genome shotgun (WGS) entry which is preliminary data.</text>
</comment>
<gene>
    <name evidence="4" type="ORF">EDD77_12335</name>
</gene>
<reference evidence="4 5" key="1">
    <citation type="submission" date="2019-03" db="EMBL/GenBank/DDBJ databases">
        <title>Genomic Encyclopedia of Type Strains, Phase IV (KMG-IV): sequencing the most valuable type-strain genomes for metagenomic binning, comparative biology and taxonomic classification.</title>
        <authorList>
            <person name="Goeker M."/>
        </authorList>
    </citation>
    <scope>NUCLEOTIDE SEQUENCE [LARGE SCALE GENOMIC DNA]</scope>
    <source>
        <strain evidence="4 5">DSM 100451</strain>
    </source>
</reference>
<keyword evidence="2" id="KW-0472">Membrane</keyword>
<comment type="similarity">
    <text evidence="1">Belongs to the peptidase A24 family.</text>
</comment>
<keyword evidence="2" id="KW-1133">Transmembrane helix</keyword>
<evidence type="ECO:0000256" key="2">
    <source>
        <dbReference type="SAM" id="Phobius"/>
    </source>
</evidence>
<name>A0A4R1QKI9_9FIRM</name>
<proteinExistence type="inferred from homology"/>
<organism evidence="4 5">
    <name type="scientific">Allofournierella massiliensis</name>
    <dbReference type="NCBI Taxonomy" id="1650663"/>
    <lineage>
        <taxon>Bacteria</taxon>
        <taxon>Bacillati</taxon>
        <taxon>Bacillota</taxon>
        <taxon>Clostridia</taxon>
        <taxon>Eubacteriales</taxon>
        <taxon>Oscillospiraceae</taxon>
        <taxon>Allofournierella</taxon>
    </lineage>
</organism>
<evidence type="ECO:0000256" key="1">
    <source>
        <dbReference type="ARBA" id="ARBA00005801"/>
    </source>
</evidence>
<dbReference type="InterPro" id="IPR050882">
    <property type="entry name" value="Prepilin_peptidase/N-MTase"/>
</dbReference>
<accession>A0A4R1QKI9</accession>
<protein>
    <submittedName>
        <fullName evidence="4">Type IV leader peptidase family protein</fullName>
    </submittedName>
</protein>
<feature type="domain" description="Prepilin type IV endopeptidase peptidase" evidence="3">
    <location>
        <begin position="18"/>
        <end position="132"/>
    </location>
</feature>
<dbReference type="GO" id="GO:0006465">
    <property type="term" value="P:signal peptide processing"/>
    <property type="evidence" value="ECO:0007669"/>
    <property type="project" value="TreeGrafter"/>
</dbReference>
<keyword evidence="2" id="KW-0812">Transmembrane</keyword>
<dbReference type="EMBL" id="SLUM01000023">
    <property type="protein sequence ID" value="TCL54179.1"/>
    <property type="molecule type" value="Genomic_DNA"/>
</dbReference>
<dbReference type="STRING" id="1650663.GCA_001486665_01238"/>
<dbReference type="PANTHER" id="PTHR30487">
    <property type="entry name" value="TYPE 4 PREPILIN-LIKE PROTEINS LEADER PEPTIDE-PROCESSING ENZYME"/>
    <property type="match status" value="1"/>
</dbReference>
<feature type="transmembrane region" description="Helical" evidence="2">
    <location>
        <begin position="12"/>
        <end position="29"/>
    </location>
</feature>
<evidence type="ECO:0000313" key="5">
    <source>
        <dbReference type="Proteomes" id="UP000295184"/>
    </source>
</evidence>
<dbReference type="OrthoDB" id="2064577at2"/>
<evidence type="ECO:0000259" key="3">
    <source>
        <dbReference type="Pfam" id="PF01478"/>
    </source>
</evidence>
<dbReference type="Gene3D" id="1.20.120.1220">
    <property type="match status" value="1"/>
</dbReference>
<dbReference type="PANTHER" id="PTHR30487:SF0">
    <property type="entry name" value="PREPILIN LEADER PEPTIDASE_N-METHYLTRANSFERASE-RELATED"/>
    <property type="match status" value="1"/>
</dbReference>
<evidence type="ECO:0000313" key="4">
    <source>
        <dbReference type="EMBL" id="TCL54179.1"/>
    </source>
</evidence>
<dbReference type="Pfam" id="PF01478">
    <property type="entry name" value="Peptidase_A24"/>
    <property type="match status" value="1"/>
</dbReference>
<feature type="transmembrane region" description="Helical" evidence="2">
    <location>
        <begin position="149"/>
        <end position="168"/>
    </location>
</feature>
<dbReference type="GO" id="GO:0004190">
    <property type="term" value="F:aspartic-type endopeptidase activity"/>
    <property type="evidence" value="ECO:0007669"/>
    <property type="project" value="InterPro"/>
</dbReference>